<keyword evidence="2" id="KW-1185">Reference proteome</keyword>
<organism evidence="1 2">
    <name type="scientific">Phyllosticta citricarpa</name>
    <dbReference type="NCBI Taxonomy" id="55181"/>
    <lineage>
        <taxon>Eukaryota</taxon>
        <taxon>Fungi</taxon>
        <taxon>Dikarya</taxon>
        <taxon>Ascomycota</taxon>
        <taxon>Pezizomycotina</taxon>
        <taxon>Dothideomycetes</taxon>
        <taxon>Dothideomycetes incertae sedis</taxon>
        <taxon>Botryosphaeriales</taxon>
        <taxon>Phyllostictaceae</taxon>
        <taxon>Phyllosticta</taxon>
    </lineage>
</organism>
<dbReference type="EMBL" id="JBBPDW010000003">
    <property type="protein sequence ID" value="KAK7554609.1"/>
    <property type="molecule type" value="Genomic_DNA"/>
</dbReference>
<sequence>MRWFARLLEAGMLTDQSGSFGSVDQPPWPLWFCTSSLCPSLSAMRGRPPMRRDVPRTPHLRVLSLPLRFCAVLSLTCLCVGIPHCGGDPTFFCGCLARRARQLLRQCKDDDGGPAPLLHLALEPPKTCNRAPGRYQLVCRRHAISPPLVPHYLFRCASDAAAAESRHEKLRSTKESIRGQQQQKQRHHNMQICRPLTRSRTNKTDAETVCGQSSVARLSLNRMPSSVHTHRRSISYPLIKLACALMICTNVQTSPILPPGPSPILYTVVRAGRHVCDTCLEVGMMTKRTRHADRAFGVRQHTPWCCMWM</sequence>
<gene>
    <name evidence="1" type="ORF">IWX46DRAFT_221504</name>
</gene>
<name>A0ABR1MNI6_9PEZI</name>
<proteinExistence type="predicted"/>
<evidence type="ECO:0008006" key="3">
    <source>
        <dbReference type="Google" id="ProtNLM"/>
    </source>
</evidence>
<evidence type="ECO:0000313" key="1">
    <source>
        <dbReference type="EMBL" id="KAK7554609.1"/>
    </source>
</evidence>
<accession>A0ABR1MNI6</accession>
<reference evidence="1 2" key="1">
    <citation type="submission" date="2024-04" db="EMBL/GenBank/DDBJ databases">
        <title>Phyllosticta paracitricarpa is synonymous to the EU quarantine fungus P. citricarpa based on phylogenomic analyses.</title>
        <authorList>
            <consortium name="Lawrence Berkeley National Laboratory"/>
            <person name="Van Ingen-Buijs V.A."/>
            <person name="Van Westerhoven A.C."/>
            <person name="Haridas S."/>
            <person name="Skiadas P."/>
            <person name="Martin F."/>
            <person name="Groenewald J.Z."/>
            <person name="Crous P.W."/>
            <person name="Seidl M.F."/>
        </authorList>
    </citation>
    <scope>NUCLEOTIDE SEQUENCE [LARGE SCALE GENOMIC DNA]</scope>
    <source>
        <strain evidence="1 2">CBS 122670</strain>
    </source>
</reference>
<dbReference type="Proteomes" id="UP001365128">
    <property type="component" value="Unassembled WGS sequence"/>
</dbReference>
<comment type="caution">
    <text evidence="1">The sequence shown here is derived from an EMBL/GenBank/DDBJ whole genome shotgun (WGS) entry which is preliminary data.</text>
</comment>
<evidence type="ECO:0000313" key="2">
    <source>
        <dbReference type="Proteomes" id="UP001365128"/>
    </source>
</evidence>
<protein>
    <recommendedName>
        <fullName evidence="3">Secreted protein</fullName>
    </recommendedName>
</protein>